<dbReference type="AlphaFoldDB" id="A0AAE1YUX3"/>
<proteinExistence type="predicted"/>
<gene>
    <name evidence="1" type="ORF">Salat_0000100</name>
</gene>
<comment type="caution">
    <text evidence="1">The sequence shown here is derived from an EMBL/GenBank/DDBJ whole genome shotgun (WGS) entry which is preliminary data.</text>
</comment>
<keyword evidence="2" id="KW-1185">Reference proteome</keyword>
<accession>A0AAE1YUX3</accession>
<dbReference type="Proteomes" id="UP001293254">
    <property type="component" value="Unassembled WGS sequence"/>
</dbReference>
<reference evidence="1" key="1">
    <citation type="submission" date="2020-06" db="EMBL/GenBank/DDBJ databases">
        <authorList>
            <person name="Li T."/>
            <person name="Hu X."/>
            <person name="Zhang T."/>
            <person name="Song X."/>
            <person name="Zhang H."/>
            <person name="Dai N."/>
            <person name="Sheng W."/>
            <person name="Hou X."/>
            <person name="Wei L."/>
        </authorList>
    </citation>
    <scope>NUCLEOTIDE SEQUENCE</scope>
    <source>
        <strain evidence="1">3651</strain>
        <tissue evidence="1">Leaf</tissue>
    </source>
</reference>
<protein>
    <submittedName>
        <fullName evidence="1">Uncharacterized protein</fullName>
    </submittedName>
</protein>
<reference evidence="1" key="2">
    <citation type="journal article" date="2024" name="Plant">
        <title>Genomic evolution and insights into agronomic trait innovations of Sesamum species.</title>
        <authorList>
            <person name="Miao H."/>
            <person name="Wang L."/>
            <person name="Qu L."/>
            <person name="Liu H."/>
            <person name="Sun Y."/>
            <person name="Le M."/>
            <person name="Wang Q."/>
            <person name="Wei S."/>
            <person name="Zheng Y."/>
            <person name="Lin W."/>
            <person name="Duan Y."/>
            <person name="Cao H."/>
            <person name="Xiong S."/>
            <person name="Wang X."/>
            <person name="Wei L."/>
            <person name="Li C."/>
            <person name="Ma Q."/>
            <person name="Ju M."/>
            <person name="Zhao R."/>
            <person name="Li G."/>
            <person name="Mu C."/>
            <person name="Tian Q."/>
            <person name="Mei H."/>
            <person name="Zhang T."/>
            <person name="Gao T."/>
            <person name="Zhang H."/>
        </authorList>
    </citation>
    <scope>NUCLEOTIDE SEQUENCE</scope>
    <source>
        <strain evidence="1">3651</strain>
    </source>
</reference>
<organism evidence="1 2">
    <name type="scientific">Sesamum alatum</name>
    <dbReference type="NCBI Taxonomy" id="300844"/>
    <lineage>
        <taxon>Eukaryota</taxon>
        <taxon>Viridiplantae</taxon>
        <taxon>Streptophyta</taxon>
        <taxon>Embryophyta</taxon>
        <taxon>Tracheophyta</taxon>
        <taxon>Spermatophyta</taxon>
        <taxon>Magnoliopsida</taxon>
        <taxon>eudicotyledons</taxon>
        <taxon>Gunneridae</taxon>
        <taxon>Pentapetalae</taxon>
        <taxon>asterids</taxon>
        <taxon>lamiids</taxon>
        <taxon>Lamiales</taxon>
        <taxon>Pedaliaceae</taxon>
        <taxon>Sesamum</taxon>
    </lineage>
</organism>
<evidence type="ECO:0000313" key="2">
    <source>
        <dbReference type="Proteomes" id="UP001293254"/>
    </source>
</evidence>
<name>A0AAE1YUX3_9LAMI</name>
<evidence type="ECO:0000313" key="1">
    <source>
        <dbReference type="EMBL" id="KAK4436662.1"/>
    </source>
</evidence>
<sequence length="141" mass="15564">MLRPTLFKDCYCSNSAAPYNPCCNWSHVAASLLLQKMVGDKTRMNTNLGASNQHGTALPQKLISINVVSRVELRTRDPAREQIARAGLNSIPRVGPAARPRAGPQSGPHHKLGRTTAFSCWAAHYCCFGAARYYCFWAAHY</sequence>
<dbReference type="EMBL" id="JACGWO010000001">
    <property type="protein sequence ID" value="KAK4436662.1"/>
    <property type="molecule type" value="Genomic_DNA"/>
</dbReference>